<keyword evidence="2" id="KW-1185">Reference proteome</keyword>
<protein>
    <recommendedName>
        <fullName evidence="3">DUF3891 family protein</fullName>
    </recommendedName>
</protein>
<evidence type="ECO:0008006" key="3">
    <source>
        <dbReference type="Google" id="ProtNLM"/>
    </source>
</evidence>
<dbReference type="Proteomes" id="UP001595932">
    <property type="component" value="Unassembled WGS sequence"/>
</dbReference>
<accession>A0ABV9M957</accession>
<dbReference type="EMBL" id="JBHSGL010000005">
    <property type="protein sequence ID" value="MFC4712387.1"/>
    <property type="molecule type" value="Genomic_DNA"/>
</dbReference>
<sequence>MMNFYLTQSKKSYHSADGDAISMHSYLVIESVTRSLGQEFKNHKLAWEAEDNWLLSDAPEKIINMPNGYHRFEISEPVFASLRLLAESQPKELHTLTPFSKNRTSETFIEQQKAEARKEFHIHDVAKSIKQIFKDIMTV</sequence>
<dbReference type="RefSeq" id="WP_377277541.1">
    <property type="nucleotide sequence ID" value="NZ_JBHSGL010000005.1"/>
</dbReference>
<name>A0ABV9M957_9BACL</name>
<reference evidence="2" key="1">
    <citation type="journal article" date="2019" name="Int. J. Syst. Evol. Microbiol.">
        <title>The Global Catalogue of Microorganisms (GCM) 10K type strain sequencing project: providing services to taxonomists for standard genome sequencing and annotation.</title>
        <authorList>
            <consortium name="The Broad Institute Genomics Platform"/>
            <consortium name="The Broad Institute Genome Sequencing Center for Infectious Disease"/>
            <person name="Wu L."/>
            <person name="Ma J."/>
        </authorList>
    </citation>
    <scope>NUCLEOTIDE SEQUENCE [LARGE SCALE GENOMIC DNA]</scope>
    <source>
        <strain evidence="2">CGMCC 1.12151</strain>
    </source>
</reference>
<gene>
    <name evidence="1" type="ORF">ACFO5U_05950</name>
</gene>
<comment type="caution">
    <text evidence="1">The sequence shown here is derived from an EMBL/GenBank/DDBJ whole genome shotgun (WGS) entry which is preliminary data.</text>
</comment>
<evidence type="ECO:0000313" key="1">
    <source>
        <dbReference type="EMBL" id="MFC4712387.1"/>
    </source>
</evidence>
<evidence type="ECO:0000313" key="2">
    <source>
        <dbReference type="Proteomes" id="UP001595932"/>
    </source>
</evidence>
<organism evidence="1 2">
    <name type="scientific">Planococcus dechangensis</name>
    <dbReference type="NCBI Taxonomy" id="1176255"/>
    <lineage>
        <taxon>Bacteria</taxon>
        <taxon>Bacillati</taxon>
        <taxon>Bacillota</taxon>
        <taxon>Bacilli</taxon>
        <taxon>Bacillales</taxon>
        <taxon>Caryophanaceae</taxon>
        <taxon>Planococcus</taxon>
    </lineage>
</organism>
<proteinExistence type="predicted"/>